<dbReference type="RefSeq" id="WP_119406070.1">
    <property type="nucleotide sequence ID" value="NZ_CP032869.1"/>
</dbReference>
<dbReference type="InterPro" id="IPR000595">
    <property type="entry name" value="cNMP-bd_dom"/>
</dbReference>
<sequence>MDKLRKHIEEVTPLTDDEFEHIKTFFTLKRVKKHQYLSQEGDEAKFEYLILSGIFRMFHLDGDGKEHIVQFAGENWWMADYQAYFKAKKADLYITCMEDAEVLCLTLEGREKLSAEMHKMEHFFRVKLTNGFVALQRRIISLLAGNPQQRYEEFGRLYPHLMQQIPKKYIAEYLGVSRETLSRLYAK</sequence>
<proteinExistence type="predicted"/>
<dbReference type="Pfam" id="PF00027">
    <property type="entry name" value="cNMP_binding"/>
    <property type="match status" value="1"/>
</dbReference>
<feature type="domain" description="Cyclic nucleotide-binding" evidence="1">
    <location>
        <begin position="29"/>
        <end position="109"/>
    </location>
</feature>
<dbReference type="InterPro" id="IPR018490">
    <property type="entry name" value="cNMP-bd_dom_sf"/>
</dbReference>
<gene>
    <name evidence="2" type="ORF">HYN43_021925</name>
</gene>
<dbReference type="SUPFAM" id="SSF51206">
    <property type="entry name" value="cAMP-binding domain-like"/>
    <property type="match status" value="1"/>
</dbReference>
<organism evidence="2 3">
    <name type="scientific">Mucilaginibacter celer</name>
    <dbReference type="NCBI Taxonomy" id="2305508"/>
    <lineage>
        <taxon>Bacteria</taxon>
        <taxon>Pseudomonadati</taxon>
        <taxon>Bacteroidota</taxon>
        <taxon>Sphingobacteriia</taxon>
        <taxon>Sphingobacteriales</taxon>
        <taxon>Sphingobacteriaceae</taxon>
        <taxon>Mucilaginibacter</taxon>
    </lineage>
</organism>
<evidence type="ECO:0000313" key="2">
    <source>
        <dbReference type="EMBL" id="AYL97788.1"/>
    </source>
</evidence>
<dbReference type="KEGG" id="muh:HYN43_021925"/>
<dbReference type="EMBL" id="CP032869">
    <property type="protein sequence ID" value="AYL97788.1"/>
    <property type="molecule type" value="Genomic_DNA"/>
</dbReference>
<name>A0A494W2K5_9SPHI</name>
<dbReference type="OrthoDB" id="1092431at2"/>
<evidence type="ECO:0000313" key="3">
    <source>
        <dbReference type="Proteomes" id="UP000270046"/>
    </source>
</evidence>
<reference evidence="2 3" key="1">
    <citation type="submission" date="2018-10" db="EMBL/GenBank/DDBJ databases">
        <title>Genome sequencing of Mucilaginibacter sp. HYN0043.</title>
        <authorList>
            <person name="Kim M."/>
            <person name="Yi H."/>
        </authorList>
    </citation>
    <scope>NUCLEOTIDE SEQUENCE [LARGE SCALE GENOMIC DNA]</scope>
    <source>
        <strain evidence="2 3">HYN0043</strain>
    </source>
</reference>
<evidence type="ECO:0000259" key="1">
    <source>
        <dbReference type="Pfam" id="PF00027"/>
    </source>
</evidence>
<dbReference type="Gene3D" id="2.60.120.10">
    <property type="entry name" value="Jelly Rolls"/>
    <property type="match status" value="1"/>
</dbReference>
<dbReference type="Proteomes" id="UP000270046">
    <property type="component" value="Chromosome"/>
</dbReference>
<accession>A0A494W2K5</accession>
<keyword evidence="3" id="KW-1185">Reference proteome</keyword>
<dbReference type="AlphaFoldDB" id="A0A494W2K5"/>
<dbReference type="InterPro" id="IPR014710">
    <property type="entry name" value="RmlC-like_jellyroll"/>
</dbReference>
<dbReference type="CDD" id="cd00038">
    <property type="entry name" value="CAP_ED"/>
    <property type="match status" value="1"/>
</dbReference>
<protein>
    <submittedName>
        <fullName evidence="2">Crp/Fnr family transcriptional regulator</fullName>
    </submittedName>
</protein>